<evidence type="ECO:0000256" key="1">
    <source>
        <dbReference type="SAM" id="SignalP"/>
    </source>
</evidence>
<evidence type="ECO:0000313" key="3">
    <source>
        <dbReference type="Proteomes" id="UP001176961"/>
    </source>
</evidence>
<dbReference type="Proteomes" id="UP001176961">
    <property type="component" value="Unassembled WGS sequence"/>
</dbReference>
<keyword evidence="1" id="KW-0732">Signal</keyword>
<keyword evidence="3" id="KW-1185">Reference proteome</keyword>
<organism evidence="2 3">
    <name type="scientific">Cylicocyclus nassatus</name>
    <name type="common">Nematode worm</name>
    <dbReference type="NCBI Taxonomy" id="53992"/>
    <lineage>
        <taxon>Eukaryota</taxon>
        <taxon>Metazoa</taxon>
        <taxon>Ecdysozoa</taxon>
        <taxon>Nematoda</taxon>
        <taxon>Chromadorea</taxon>
        <taxon>Rhabditida</taxon>
        <taxon>Rhabditina</taxon>
        <taxon>Rhabditomorpha</taxon>
        <taxon>Strongyloidea</taxon>
        <taxon>Strongylidae</taxon>
        <taxon>Cylicocyclus</taxon>
    </lineage>
</organism>
<name>A0AA36H775_CYLNA</name>
<dbReference type="AlphaFoldDB" id="A0AA36H775"/>
<comment type="caution">
    <text evidence="2">The sequence shown here is derived from an EMBL/GenBank/DDBJ whole genome shotgun (WGS) entry which is preliminary data.</text>
</comment>
<proteinExistence type="predicted"/>
<evidence type="ECO:0000313" key="2">
    <source>
        <dbReference type="EMBL" id="CAJ0604919.1"/>
    </source>
</evidence>
<dbReference type="EMBL" id="CATQJL010000316">
    <property type="protein sequence ID" value="CAJ0604919.1"/>
    <property type="molecule type" value="Genomic_DNA"/>
</dbReference>
<feature type="signal peptide" evidence="1">
    <location>
        <begin position="1"/>
        <end position="18"/>
    </location>
</feature>
<sequence length="96" mass="11193">MSLLFLFICFVSFFVANAAIEEDPDPCPAEWEVPEALPESKIDVEKLPFPKPFEQINEAMVEEELARPIETADDQAQRVERLRFKRHSHSYSDSHW</sequence>
<reference evidence="2" key="1">
    <citation type="submission" date="2023-07" db="EMBL/GenBank/DDBJ databases">
        <authorList>
            <consortium name="CYATHOMIX"/>
        </authorList>
    </citation>
    <scope>NUCLEOTIDE SEQUENCE</scope>
    <source>
        <strain evidence="2">N/A</strain>
    </source>
</reference>
<protein>
    <submittedName>
        <fullName evidence="2">Uncharacterized protein</fullName>
    </submittedName>
</protein>
<accession>A0AA36H775</accession>
<feature type="chain" id="PRO_5041225205" evidence="1">
    <location>
        <begin position="19"/>
        <end position="96"/>
    </location>
</feature>
<gene>
    <name evidence="2" type="ORF">CYNAS_LOCUS16902</name>
</gene>